<dbReference type="Pfam" id="PF04837">
    <property type="entry name" value="MbeB_N"/>
    <property type="match status" value="1"/>
</dbReference>
<gene>
    <name evidence="3" type="ORF">AAX06_10230</name>
</gene>
<evidence type="ECO:0000313" key="3">
    <source>
        <dbReference type="EMBL" id="AKG08451.1"/>
    </source>
</evidence>
<organism evidence="3 4">
    <name type="scientific">Moraxella bovoculi</name>
    <dbReference type="NCBI Taxonomy" id="386891"/>
    <lineage>
        <taxon>Bacteria</taxon>
        <taxon>Pseudomonadati</taxon>
        <taxon>Pseudomonadota</taxon>
        <taxon>Gammaproteobacteria</taxon>
        <taxon>Moraxellales</taxon>
        <taxon>Moraxellaceae</taxon>
        <taxon>Moraxella</taxon>
    </lineage>
</organism>
<reference evidence="3 4" key="1">
    <citation type="submission" date="2015-05" db="EMBL/GenBank/DDBJ databases">
        <authorList>
            <person name="Dickey A."/>
            <person name="Clawson M."/>
            <person name="Bono J."/>
            <person name="Loy J.D."/>
        </authorList>
    </citation>
    <scope>NUCLEOTIDE SEQUENCE [LARGE SCALE GENOMIC DNA]</scope>
    <source>
        <strain evidence="3 4">22581</strain>
    </source>
</reference>
<keyword evidence="2" id="KW-1133">Transmembrane helix</keyword>
<dbReference type="InterPro" id="IPR006922">
    <property type="entry name" value="MbeB-like"/>
</dbReference>
<keyword evidence="1" id="KW-0175">Coiled coil</keyword>
<evidence type="ECO:0000256" key="1">
    <source>
        <dbReference type="SAM" id="Coils"/>
    </source>
</evidence>
<feature type="coiled-coil region" evidence="1">
    <location>
        <begin position="130"/>
        <end position="196"/>
    </location>
</feature>
<sequence length="221" mass="25460">MNCLFRVESGVDLAKTIQQKTNEQVETTDKIVQNAFKRHEQNLIDNLKQSEYSIKSVIASHEEAIKDRLNKLSTYTTMMGVIFGILIILFIILALANFWAIRKLNITLNEQAQIQARIDQSPIQAKITMHNEFLNNYTSLLDELEQQLNELTNSTTAQNKLIERLTIENQTYKEHLESLTAKLQHITNNTAKQEAQFTALITRLNSENSKLAKQNKQPNRF</sequence>
<feature type="transmembrane region" description="Helical" evidence="2">
    <location>
        <begin position="78"/>
        <end position="101"/>
    </location>
</feature>
<protein>
    <submittedName>
        <fullName evidence="3">Uncharacterized protein</fullName>
    </submittedName>
</protein>
<name>A0AAC8TAA9_9GAMM</name>
<keyword evidence="2" id="KW-0472">Membrane</keyword>
<dbReference type="RefSeq" id="WP_046697192.1">
    <property type="nucleotide sequence ID" value="NZ_CP011376.1"/>
</dbReference>
<dbReference type="AlphaFoldDB" id="A0AAC8TAA9"/>
<accession>A0AAC8TAA9</accession>
<evidence type="ECO:0000313" key="4">
    <source>
        <dbReference type="Proteomes" id="UP000077465"/>
    </source>
</evidence>
<evidence type="ECO:0000256" key="2">
    <source>
        <dbReference type="SAM" id="Phobius"/>
    </source>
</evidence>
<dbReference type="Proteomes" id="UP000077465">
    <property type="component" value="Chromosome"/>
</dbReference>
<dbReference type="EMBL" id="CP011376">
    <property type="protein sequence ID" value="AKG08451.1"/>
    <property type="molecule type" value="Genomic_DNA"/>
</dbReference>
<proteinExistence type="predicted"/>
<keyword evidence="2" id="KW-0812">Transmembrane</keyword>